<keyword evidence="5" id="KW-0560">Oxidoreductase</keyword>
<evidence type="ECO:0000256" key="4">
    <source>
        <dbReference type="ARBA" id="ARBA00022964"/>
    </source>
</evidence>
<keyword evidence="6" id="KW-0408">Iron</keyword>
<keyword evidence="3" id="KW-0847">Vitamin C</keyword>
<dbReference type="InterPro" id="IPR006620">
    <property type="entry name" value="Pro_4_hyd_alph"/>
</dbReference>
<evidence type="ECO:0000256" key="2">
    <source>
        <dbReference type="ARBA" id="ARBA00022723"/>
    </source>
</evidence>
<evidence type="ECO:0000313" key="9">
    <source>
        <dbReference type="Proteomes" id="UP000279227"/>
    </source>
</evidence>
<comment type="cofactor">
    <cofactor evidence="1">
        <name>L-ascorbate</name>
        <dbReference type="ChEBI" id="CHEBI:38290"/>
    </cofactor>
</comment>
<dbReference type="InterPro" id="IPR045054">
    <property type="entry name" value="P4HA-like"/>
</dbReference>
<evidence type="ECO:0000256" key="5">
    <source>
        <dbReference type="ARBA" id="ARBA00023002"/>
    </source>
</evidence>
<proteinExistence type="predicted"/>
<dbReference type="Proteomes" id="UP000279227">
    <property type="component" value="Chromosome"/>
</dbReference>
<dbReference type="EMBL" id="LR134289">
    <property type="protein sequence ID" value="VEE09596.1"/>
    <property type="molecule type" value="Genomic_DNA"/>
</dbReference>
<organism evidence="8 9">
    <name type="scientific">Chryseobacterium gleum</name>
    <name type="common">Flavobacterium gleum</name>
    <dbReference type="NCBI Taxonomy" id="250"/>
    <lineage>
        <taxon>Bacteria</taxon>
        <taxon>Pseudomonadati</taxon>
        <taxon>Bacteroidota</taxon>
        <taxon>Flavobacteriia</taxon>
        <taxon>Flavobacteriales</taxon>
        <taxon>Weeksellaceae</taxon>
        <taxon>Chryseobacterium group</taxon>
        <taxon>Chryseobacterium</taxon>
    </lineage>
</organism>
<sequence>MEKIELHPQIFLIEDFLTESECDHYISLSQEKVFEEAKINVFGRQQMNKGIRNNDRLMIFDTTIAEELFNKVVEFLPQEQDEYQVFSFNEMLRIYKYAPGQQFKMHRDGSYIRNENEKSFYTFMIYLNDDFEGGETEFENLFTVAPKKGTALIFYHPLRHEGKTLISGHKYVLRTDVMYLRKRP</sequence>
<evidence type="ECO:0000313" key="8">
    <source>
        <dbReference type="EMBL" id="VEE09596.1"/>
    </source>
</evidence>
<dbReference type="InterPro" id="IPR044862">
    <property type="entry name" value="Pro_4_hyd_alph_FE2OG_OXY"/>
</dbReference>
<dbReference type="SMART" id="SM00702">
    <property type="entry name" value="P4Hc"/>
    <property type="match status" value="1"/>
</dbReference>
<reference evidence="8 9" key="1">
    <citation type="submission" date="2018-12" db="EMBL/GenBank/DDBJ databases">
        <authorList>
            <consortium name="Pathogen Informatics"/>
        </authorList>
    </citation>
    <scope>NUCLEOTIDE SEQUENCE [LARGE SCALE GENOMIC DNA]</scope>
    <source>
        <strain evidence="8 9">NCTC11432</strain>
    </source>
</reference>
<evidence type="ECO:0000256" key="1">
    <source>
        <dbReference type="ARBA" id="ARBA00001961"/>
    </source>
</evidence>
<dbReference type="PROSITE" id="PS51471">
    <property type="entry name" value="FE2OG_OXY"/>
    <property type="match status" value="1"/>
</dbReference>
<dbReference type="AlphaFoldDB" id="A0A3S4MDU2"/>
<dbReference type="GO" id="GO:0004656">
    <property type="term" value="F:procollagen-proline 4-dioxygenase activity"/>
    <property type="evidence" value="ECO:0007669"/>
    <property type="project" value="TreeGrafter"/>
</dbReference>
<keyword evidence="4" id="KW-0223">Dioxygenase</keyword>
<dbReference type="RefSeq" id="WP_002981999.1">
    <property type="nucleotide sequence ID" value="NZ_CP068486.1"/>
</dbReference>
<evidence type="ECO:0000256" key="3">
    <source>
        <dbReference type="ARBA" id="ARBA00022896"/>
    </source>
</evidence>
<protein>
    <submittedName>
        <fullName evidence="8">Uncharacterized iron-regulated protein</fullName>
    </submittedName>
</protein>
<dbReference type="OrthoDB" id="269774at2"/>
<dbReference type="STRING" id="525257.HMPREF0204_10235"/>
<dbReference type="PANTHER" id="PTHR10869">
    <property type="entry name" value="PROLYL 4-HYDROXYLASE ALPHA SUBUNIT"/>
    <property type="match status" value="1"/>
</dbReference>
<name>A0A3S4MDU2_CHRGE</name>
<dbReference type="Pfam" id="PF13640">
    <property type="entry name" value="2OG-FeII_Oxy_3"/>
    <property type="match status" value="1"/>
</dbReference>
<evidence type="ECO:0000256" key="6">
    <source>
        <dbReference type="ARBA" id="ARBA00023004"/>
    </source>
</evidence>
<gene>
    <name evidence="8" type="ORF">NCTC11432_03282</name>
</gene>
<feature type="domain" description="Fe2OG dioxygenase" evidence="7">
    <location>
        <begin position="87"/>
        <end position="179"/>
    </location>
</feature>
<accession>A0A3S4MDU2</accession>
<dbReference type="KEGG" id="cgle:NCTC11432_03282"/>
<evidence type="ECO:0000259" key="7">
    <source>
        <dbReference type="PROSITE" id="PS51471"/>
    </source>
</evidence>
<dbReference type="Gene3D" id="2.60.120.620">
    <property type="entry name" value="q2cbj1_9rhob like domain"/>
    <property type="match status" value="1"/>
</dbReference>
<keyword evidence="2" id="KW-0479">Metal-binding</keyword>
<dbReference type="InterPro" id="IPR005123">
    <property type="entry name" value="Oxoglu/Fe-dep_dioxygenase_dom"/>
</dbReference>
<dbReference type="PANTHER" id="PTHR10869:SF236">
    <property type="entry name" value="PROLYL 4-HYDROXYLASE ALPHA SUBUNIT DOMAIN-CONTAINING PROTEIN"/>
    <property type="match status" value="1"/>
</dbReference>
<dbReference type="GeneID" id="93019653"/>
<dbReference type="GO" id="GO:0031418">
    <property type="term" value="F:L-ascorbic acid binding"/>
    <property type="evidence" value="ECO:0007669"/>
    <property type="project" value="UniProtKB-KW"/>
</dbReference>
<dbReference type="SUPFAM" id="SSF51197">
    <property type="entry name" value="Clavaminate synthase-like"/>
    <property type="match status" value="1"/>
</dbReference>
<dbReference type="GO" id="GO:0005506">
    <property type="term" value="F:iron ion binding"/>
    <property type="evidence" value="ECO:0007669"/>
    <property type="project" value="InterPro"/>
</dbReference>